<comment type="subunit">
    <text evidence="4">The methyltransferase is composed of M and S polypeptides.</text>
</comment>
<evidence type="ECO:0000256" key="4">
    <source>
        <dbReference type="ARBA" id="ARBA00038652"/>
    </source>
</evidence>
<dbReference type="Proteomes" id="UP000474718">
    <property type="component" value="Unassembled WGS sequence"/>
</dbReference>
<accession>A0ABW9WY67</accession>
<keyword evidence="6" id="KW-0378">Hydrolase</keyword>
<dbReference type="SUPFAM" id="SSF116734">
    <property type="entry name" value="DNA methylase specificity domain"/>
    <property type="match status" value="2"/>
</dbReference>
<dbReference type="Pfam" id="PF01420">
    <property type="entry name" value="Methylase_S"/>
    <property type="match status" value="2"/>
</dbReference>
<dbReference type="EMBL" id="WWVX01000008">
    <property type="protein sequence ID" value="MZL70359.1"/>
    <property type="molecule type" value="Genomic_DNA"/>
</dbReference>
<comment type="similarity">
    <text evidence="1">Belongs to the type-I restriction system S methylase family.</text>
</comment>
<feature type="domain" description="Type I restriction modification DNA specificity" evidence="5">
    <location>
        <begin position="395"/>
        <end position="534"/>
    </location>
</feature>
<reference evidence="6 7" key="1">
    <citation type="journal article" date="2019" name="Nat. Med.">
        <title>A library of human gut bacterial isolates paired with longitudinal multiomics data enables mechanistic microbiome research.</title>
        <authorList>
            <person name="Poyet M."/>
            <person name="Groussin M."/>
            <person name="Gibbons S.M."/>
            <person name="Avila-Pacheco J."/>
            <person name="Jiang X."/>
            <person name="Kearney S.M."/>
            <person name="Perrotta A.R."/>
            <person name="Berdy B."/>
            <person name="Zhao S."/>
            <person name="Lieberman T.D."/>
            <person name="Swanson P.K."/>
            <person name="Smith M."/>
            <person name="Roesemann S."/>
            <person name="Alexander J.E."/>
            <person name="Rich S.A."/>
            <person name="Livny J."/>
            <person name="Vlamakis H."/>
            <person name="Clish C."/>
            <person name="Bullock K."/>
            <person name="Deik A."/>
            <person name="Scott J."/>
            <person name="Pierce K.A."/>
            <person name="Xavier R.J."/>
            <person name="Alm E.J."/>
        </authorList>
    </citation>
    <scope>NUCLEOTIDE SEQUENCE [LARGE SCALE GENOMIC DNA]</scope>
    <source>
        <strain evidence="6 7">BIOML-A2</strain>
    </source>
</reference>
<evidence type="ECO:0000256" key="3">
    <source>
        <dbReference type="ARBA" id="ARBA00023125"/>
    </source>
</evidence>
<sequence>MIDTKALREKILDLAIRGKLVPQDPNDEPASVLLERIRAQKQQMVKEGKLKAKDIKNDTIIFKGEDNLHYEQFQDGTVKCIEDEIPFEIPESWEWCRFLSGFIINPRNSIQDNIEVSFIPMPLIQEGYTNNHKSEIRLWKKVKTGYTHFAENDIAIAKITPCFENKKSVVFKNLSNGYGAGTTELHIIRTLENTVLPEYVLWYIKRDDFISDGINAFSGAVGQKRIGREFIEQYLIPLPPVSEQEKILEAIHTAFMSIDSIECSYTKLNALITIAKSKILDLAIRGKLVPQDPNDEPASVLLERIKAEKEELIKQGKIKRDKKESVIFKGEDNSYYRIVGKSAEECENLPFDLPQGWQWTSLGQYSEKVTDQVASGSFASLRANVVSFKEPDYAIMVKTADFSNNFTKNLTYTDKHGYEFLENSNLFGGELILSNIGSIGKVFIVPDLKRKMTLAPNSVMIRLTNDEYRDYLYYFLQSPTGYKELKAISTGVAMLKFNKTDLKTIYLPVPPLAEQKRIVETIETIFTQLDEIENSIA</sequence>
<evidence type="ECO:0000313" key="6">
    <source>
        <dbReference type="EMBL" id="MZL70359.1"/>
    </source>
</evidence>
<evidence type="ECO:0000313" key="7">
    <source>
        <dbReference type="Proteomes" id="UP000474718"/>
    </source>
</evidence>
<keyword evidence="6" id="KW-0255">Endonuclease</keyword>
<dbReference type="Gene3D" id="3.90.220.20">
    <property type="entry name" value="DNA methylase specificity domains"/>
    <property type="match status" value="2"/>
</dbReference>
<evidence type="ECO:0000256" key="2">
    <source>
        <dbReference type="ARBA" id="ARBA00022747"/>
    </source>
</evidence>
<dbReference type="PANTHER" id="PTHR43140:SF1">
    <property type="entry name" value="TYPE I RESTRICTION ENZYME ECOKI SPECIFICITY SUBUNIT"/>
    <property type="match status" value="1"/>
</dbReference>
<keyword evidence="7" id="KW-1185">Reference proteome</keyword>
<evidence type="ECO:0000256" key="1">
    <source>
        <dbReference type="ARBA" id="ARBA00010923"/>
    </source>
</evidence>
<keyword evidence="3" id="KW-0238">DNA-binding</keyword>
<dbReference type="InterPro" id="IPR000055">
    <property type="entry name" value="Restrct_endonuc_typeI_TRD"/>
</dbReference>
<dbReference type="InterPro" id="IPR051212">
    <property type="entry name" value="Type-I_RE_S_subunit"/>
</dbReference>
<protein>
    <submittedName>
        <fullName evidence="6">Restriction endonuclease subunit S</fullName>
    </submittedName>
</protein>
<keyword evidence="6" id="KW-0540">Nuclease</keyword>
<name>A0ABW9WY67_9FIRM</name>
<dbReference type="CDD" id="cd17260">
    <property type="entry name" value="RMtype1_S_EcoEI-TRD1-CR1_like"/>
    <property type="match status" value="1"/>
</dbReference>
<dbReference type="GO" id="GO:0004519">
    <property type="term" value="F:endonuclease activity"/>
    <property type="evidence" value="ECO:0007669"/>
    <property type="project" value="UniProtKB-KW"/>
</dbReference>
<dbReference type="PANTHER" id="PTHR43140">
    <property type="entry name" value="TYPE-1 RESTRICTION ENZYME ECOKI SPECIFICITY PROTEIN"/>
    <property type="match status" value="1"/>
</dbReference>
<proteinExistence type="inferred from homology"/>
<dbReference type="InterPro" id="IPR044946">
    <property type="entry name" value="Restrct_endonuc_typeI_TRD_sf"/>
</dbReference>
<keyword evidence="2" id="KW-0680">Restriction system</keyword>
<dbReference type="RefSeq" id="WP_161213541.1">
    <property type="nucleotide sequence ID" value="NZ_WWVX01000008.1"/>
</dbReference>
<feature type="domain" description="Type I restriction modification DNA specificity" evidence="5">
    <location>
        <begin position="122"/>
        <end position="256"/>
    </location>
</feature>
<comment type="caution">
    <text evidence="6">The sequence shown here is derived from an EMBL/GenBank/DDBJ whole genome shotgun (WGS) entry which is preliminary data.</text>
</comment>
<evidence type="ECO:0000259" key="5">
    <source>
        <dbReference type="Pfam" id="PF01420"/>
    </source>
</evidence>
<organism evidence="6 7">
    <name type="scientific">Bittarella massiliensis</name>
    <name type="common">ex Durand et al. 2017</name>
    <dbReference type="NCBI Taxonomy" id="1720313"/>
    <lineage>
        <taxon>Bacteria</taxon>
        <taxon>Bacillati</taxon>
        <taxon>Bacillota</taxon>
        <taxon>Clostridia</taxon>
        <taxon>Eubacteriales</taxon>
        <taxon>Oscillospiraceae</taxon>
        <taxon>Bittarella (ex Durand et al. 2017)</taxon>
    </lineage>
</organism>
<gene>
    <name evidence="6" type="ORF">GT747_11400</name>
</gene>